<dbReference type="GO" id="GO:0070006">
    <property type="term" value="F:metalloaminopeptidase activity"/>
    <property type="evidence" value="ECO:0007669"/>
    <property type="project" value="InterPro"/>
</dbReference>
<evidence type="ECO:0000256" key="2">
    <source>
        <dbReference type="ARBA" id="ARBA00008766"/>
    </source>
</evidence>
<dbReference type="OrthoDB" id="4215474at2759"/>
<dbReference type="InterPro" id="IPR029149">
    <property type="entry name" value="Creatin/AminoP/Spt16_N"/>
</dbReference>
<keyword evidence="4" id="KW-0378">Hydrolase</keyword>
<evidence type="ECO:0000256" key="3">
    <source>
        <dbReference type="ARBA" id="ARBA00022723"/>
    </source>
</evidence>
<comment type="caution">
    <text evidence="8">The sequence shown here is derived from an EMBL/GenBank/DDBJ whole genome shotgun (WGS) entry which is preliminary data.</text>
</comment>
<comment type="cofactor">
    <cofactor evidence="1">
        <name>Mn(2+)</name>
        <dbReference type="ChEBI" id="CHEBI:29035"/>
    </cofactor>
</comment>
<dbReference type="SUPFAM" id="SSF55920">
    <property type="entry name" value="Creatinase/aminopeptidase"/>
    <property type="match status" value="1"/>
</dbReference>
<dbReference type="EMBL" id="JABWAB010000005">
    <property type="protein sequence ID" value="KAF6051107.1"/>
    <property type="molecule type" value="Genomic_DNA"/>
</dbReference>
<evidence type="ECO:0000256" key="5">
    <source>
        <dbReference type="ARBA" id="ARBA00023211"/>
    </source>
</evidence>
<dbReference type="Gene3D" id="3.40.350.10">
    <property type="entry name" value="Creatinase/prolidase N-terminal domain"/>
    <property type="match status" value="1"/>
</dbReference>
<name>A0A8X7NLQ3_CANPA</name>
<dbReference type="Gene3D" id="3.90.230.10">
    <property type="entry name" value="Creatinase/methionine aminopeptidase superfamily"/>
    <property type="match status" value="1"/>
</dbReference>
<dbReference type="SMART" id="SM01011">
    <property type="entry name" value="AMP_N"/>
    <property type="match status" value="1"/>
</dbReference>
<dbReference type="PANTHER" id="PTHR43226:SF4">
    <property type="entry name" value="XAA-PRO AMINOPEPTIDASE 3"/>
    <property type="match status" value="1"/>
</dbReference>
<dbReference type="Proteomes" id="UP000590412">
    <property type="component" value="Unassembled WGS sequence"/>
</dbReference>
<evidence type="ECO:0000259" key="7">
    <source>
        <dbReference type="SMART" id="SM01011"/>
    </source>
</evidence>
<dbReference type="GO" id="GO:0005739">
    <property type="term" value="C:mitochondrion"/>
    <property type="evidence" value="ECO:0007669"/>
    <property type="project" value="TreeGrafter"/>
</dbReference>
<keyword evidence="3 6" id="KW-0479">Metal-binding</keyword>
<dbReference type="InterPro" id="IPR052433">
    <property type="entry name" value="X-Pro_dipept-like"/>
</dbReference>
<gene>
    <name evidence="8" type="ORF">FOB60_003775</name>
</gene>
<evidence type="ECO:0000256" key="1">
    <source>
        <dbReference type="ARBA" id="ARBA00001936"/>
    </source>
</evidence>
<dbReference type="InterPro" id="IPR007865">
    <property type="entry name" value="Aminopep_P_N"/>
</dbReference>
<dbReference type="InterPro" id="IPR000994">
    <property type="entry name" value="Pept_M24"/>
</dbReference>
<feature type="domain" description="Aminopeptidase P N-terminal" evidence="7">
    <location>
        <begin position="49"/>
        <end position="187"/>
    </location>
</feature>
<accession>A0A8X7NLQ3</accession>
<dbReference type="Pfam" id="PF00557">
    <property type="entry name" value="Peptidase_M24"/>
    <property type="match status" value="1"/>
</dbReference>
<sequence>MRSRILFQFISRRSISLNTRPKTAIKLGQPTYETRPHIIPKPGNLTPGISALEYFQRRSRLASKLPDNSLAIIIGNTTQFSSGSVFYDFQQDNDFYYLTGWLEPDSIMVLEKKGNKGNDDDVVLHMLVPPKNEQRELWEGAKTGLDGAVEFFNADSVEDVGKASTYIRSLVQSSKMIYYDNKYAEKPKYKSAFSSFFNFGGGGSDKWTGLNDIILGSGKPVSPLSSVVASLRKIKSPAEIEVMHAAGQISSRAINKAIGQVGSTDPIATEKTLAKYLEYQFVRGGCDKQAYIPVVASGSNALTIHYTRNDDLLYRDELVFVDAGGKLGGYCADISRTWPNSTKGFSEPQRDLYEAVLNTNKKCIELCNESLGYSLHDIHEYSVTSLKTELQNITGFQNLSKIDVSRYLYPHYIGHHLGLDLHDVPSISRFEKLVEGNVITIEPGLYIPEDDRWPKHFQGIGIRVEDDVVVGEANDEIINLTSGCVKEIVDIESLINGGVTTPGIDDELVVLDI</sequence>
<comment type="similarity">
    <text evidence="2 6">Belongs to the peptidase M24B family.</text>
</comment>
<dbReference type="InterPro" id="IPR036005">
    <property type="entry name" value="Creatinase/aminopeptidase-like"/>
</dbReference>
<protein>
    <submittedName>
        <fullName evidence="8">Metallopeptidase M24 family protein</fullName>
    </submittedName>
</protein>
<evidence type="ECO:0000313" key="8">
    <source>
        <dbReference type="EMBL" id="KAF6051107.1"/>
    </source>
</evidence>
<dbReference type="PANTHER" id="PTHR43226">
    <property type="entry name" value="XAA-PRO AMINOPEPTIDASE 3"/>
    <property type="match status" value="1"/>
</dbReference>
<organism evidence="8 9">
    <name type="scientific">Candida parapsilosis</name>
    <name type="common">Yeast</name>
    <dbReference type="NCBI Taxonomy" id="5480"/>
    <lineage>
        <taxon>Eukaryota</taxon>
        <taxon>Fungi</taxon>
        <taxon>Dikarya</taxon>
        <taxon>Ascomycota</taxon>
        <taxon>Saccharomycotina</taxon>
        <taxon>Pichiomycetes</taxon>
        <taxon>Debaryomycetaceae</taxon>
        <taxon>Candida/Lodderomyces clade</taxon>
        <taxon>Candida</taxon>
    </lineage>
</organism>
<dbReference type="SUPFAM" id="SSF53092">
    <property type="entry name" value="Creatinase/prolidase N-terminal domain"/>
    <property type="match status" value="1"/>
</dbReference>
<dbReference type="PROSITE" id="PS00491">
    <property type="entry name" value="PROLINE_PEPTIDASE"/>
    <property type="match status" value="1"/>
</dbReference>
<proteinExistence type="inferred from homology"/>
<dbReference type="InterPro" id="IPR001131">
    <property type="entry name" value="Peptidase_M24B_aminopep-P_CS"/>
</dbReference>
<dbReference type="Pfam" id="PF05195">
    <property type="entry name" value="AMP_N"/>
    <property type="match status" value="1"/>
</dbReference>
<reference evidence="8" key="1">
    <citation type="submission" date="2020-03" db="EMBL/GenBank/DDBJ databases">
        <title>FDA dAtabase for Regulatory Grade micrObial Sequences (FDA-ARGOS): Supporting development and validation of Infectious Disease Dx tests.</title>
        <authorList>
            <person name="Campos J."/>
            <person name="Goldberg B."/>
            <person name="Tallon L."/>
            <person name="Sadzewicz L."/>
            <person name="Vavikolanu K."/>
            <person name="Mehta A."/>
            <person name="Aluvathingal J."/>
            <person name="Nadendla S."/>
            <person name="Nandy P."/>
            <person name="Geyer C."/>
            <person name="Yan Y."/>
            <person name="Sichtig H."/>
        </authorList>
    </citation>
    <scope>NUCLEOTIDE SEQUENCE [LARGE SCALE GENOMIC DNA]</scope>
    <source>
        <strain evidence="8">FDAARGOS_652</strain>
    </source>
</reference>
<keyword evidence="5" id="KW-0464">Manganese</keyword>
<evidence type="ECO:0000256" key="6">
    <source>
        <dbReference type="RuleBase" id="RU000590"/>
    </source>
</evidence>
<dbReference type="AlphaFoldDB" id="A0A8X7NLQ3"/>
<evidence type="ECO:0000256" key="4">
    <source>
        <dbReference type="ARBA" id="ARBA00022801"/>
    </source>
</evidence>
<dbReference type="GO" id="GO:0006508">
    <property type="term" value="P:proteolysis"/>
    <property type="evidence" value="ECO:0007669"/>
    <property type="project" value="TreeGrafter"/>
</dbReference>
<evidence type="ECO:0000313" key="9">
    <source>
        <dbReference type="Proteomes" id="UP000590412"/>
    </source>
</evidence>
<dbReference type="GO" id="GO:0030145">
    <property type="term" value="F:manganese ion binding"/>
    <property type="evidence" value="ECO:0007669"/>
    <property type="project" value="InterPro"/>
</dbReference>